<keyword evidence="3" id="KW-1185">Reference proteome</keyword>
<reference evidence="2 3" key="1">
    <citation type="submission" date="2015-04" db="EMBL/GenBank/DDBJ databases">
        <title>Genome sequence of aromatic hydrocarbons-degrading Sphingobium chungbukense DJ77.</title>
        <authorList>
            <person name="Kim Y.-C."/>
            <person name="Chae J.-C."/>
        </authorList>
    </citation>
    <scope>NUCLEOTIDE SEQUENCE [LARGE SCALE GENOMIC DNA]</scope>
    <source>
        <strain evidence="2 3">DJ77</strain>
    </source>
</reference>
<evidence type="ECO:0000313" key="2">
    <source>
        <dbReference type="EMBL" id="KKW92476.1"/>
    </source>
</evidence>
<keyword evidence="1" id="KW-0732">Signal</keyword>
<dbReference type="Gene3D" id="3.30.1150.10">
    <property type="match status" value="1"/>
</dbReference>
<protein>
    <recommendedName>
        <fullName evidence="4">Energy transducer TonB</fullName>
    </recommendedName>
</protein>
<dbReference type="AlphaFoldDB" id="A0A0M3AU59"/>
<evidence type="ECO:0008006" key="4">
    <source>
        <dbReference type="Google" id="ProtNLM"/>
    </source>
</evidence>
<name>A0A0M3AU59_9SPHN</name>
<dbReference type="PATRIC" id="fig|56193.3.peg.2141"/>
<gene>
    <name evidence="2" type="ORF">YP76_10330</name>
</gene>
<feature type="chain" id="PRO_5005650592" description="Energy transducer TonB" evidence="1">
    <location>
        <begin position="23"/>
        <end position="168"/>
    </location>
</feature>
<evidence type="ECO:0000256" key="1">
    <source>
        <dbReference type="SAM" id="SignalP"/>
    </source>
</evidence>
<sequence>MHAKPLILALCSSLLLSTGVSARQPGDQLTVVASPEQQVTYQKWSDRTENRLTSSIRRSAGFFNDRHSVGFARVQFRLDADGRPQAIAVAGPSESRTIDRISVRAVRTMGSLTPLPQGISADSKFEAWIIVADDVWQRDDMMSQLRADQRARTLVQADKEQPVLIAAR</sequence>
<feature type="signal peptide" evidence="1">
    <location>
        <begin position="1"/>
        <end position="22"/>
    </location>
</feature>
<dbReference type="Proteomes" id="UP000033874">
    <property type="component" value="Unassembled WGS sequence"/>
</dbReference>
<comment type="caution">
    <text evidence="2">The sequence shown here is derived from an EMBL/GenBank/DDBJ whole genome shotgun (WGS) entry which is preliminary data.</text>
</comment>
<accession>A0A0M3AU59</accession>
<organism evidence="2 3">
    <name type="scientific">Sphingobium chungbukense</name>
    <dbReference type="NCBI Taxonomy" id="56193"/>
    <lineage>
        <taxon>Bacteria</taxon>
        <taxon>Pseudomonadati</taxon>
        <taxon>Pseudomonadota</taxon>
        <taxon>Alphaproteobacteria</taxon>
        <taxon>Sphingomonadales</taxon>
        <taxon>Sphingomonadaceae</taxon>
        <taxon>Sphingobium</taxon>
    </lineage>
</organism>
<evidence type="ECO:0000313" key="3">
    <source>
        <dbReference type="Proteomes" id="UP000033874"/>
    </source>
</evidence>
<dbReference type="SUPFAM" id="SSF74653">
    <property type="entry name" value="TolA/TonB C-terminal domain"/>
    <property type="match status" value="1"/>
</dbReference>
<dbReference type="RefSeq" id="WP_046763515.1">
    <property type="nucleotide sequence ID" value="NZ_LBIC01000004.1"/>
</dbReference>
<dbReference type="EMBL" id="LBIC01000004">
    <property type="protein sequence ID" value="KKW92476.1"/>
    <property type="molecule type" value="Genomic_DNA"/>
</dbReference>
<proteinExistence type="predicted"/>
<dbReference type="STRING" id="56193.YP76_10330"/>